<dbReference type="PANTHER" id="PTHR43169:SF2">
    <property type="entry name" value="NAD_GMP SYNTHASE DOMAIN-CONTAINING PROTEIN"/>
    <property type="match status" value="1"/>
</dbReference>
<evidence type="ECO:0000256" key="1">
    <source>
        <dbReference type="PIRSR" id="PIRSR006661-1"/>
    </source>
</evidence>
<dbReference type="InParanoid" id="A0A6C2YQE7"/>
<gene>
    <name evidence="3" type="ORF">GMBLW1_01000</name>
</gene>
<dbReference type="PIRSF" id="PIRSF006661">
    <property type="entry name" value="PP-lp_UCP006661"/>
    <property type="match status" value="1"/>
</dbReference>
<feature type="domain" description="NAD/GMP synthase" evidence="2">
    <location>
        <begin position="21"/>
        <end position="82"/>
    </location>
</feature>
<feature type="active site" description="Nucleophile and sulfur donor" evidence="1">
    <location>
        <position position="179"/>
    </location>
</feature>
<dbReference type="InterPro" id="IPR014729">
    <property type="entry name" value="Rossmann-like_a/b/a_fold"/>
</dbReference>
<evidence type="ECO:0000313" key="4">
    <source>
        <dbReference type="Proteomes" id="UP000464378"/>
    </source>
</evidence>
<dbReference type="PANTHER" id="PTHR43169">
    <property type="entry name" value="EXSB FAMILY PROTEIN"/>
    <property type="match status" value="1"/>
</dbReference>
<dbReference type="Gene3D" id="3.40.50.620">
    <property type="entry name" value="HUPs"/>
    <property type="match status" value="1"/>
</dbReference>
<dbReference type="Pfam" id="PF02540">
    <property type="entry name" value="NAD_synthase"/>
    <property type="match status" value="1"/>
</dbReference>
<dbReference type="InterPro" id="IPR022310">
    <property type="entry name" value="NAD/GMP_synthase"/>
</dbReference>
<dbReference type="KEGG" id="tim:GMBLW1_01000"/>
<dbReference type="AlphaFoldDB" id="A0A6C2YQE7"/>
<name>A0A6C2YQE7_9BACT</name>
<dbReference type="EMBL" id="LR593887">
    <property type="protein sequence ID" value="VTS05087.1"/>
    <property type="molecule type" value="Genomic_DNA"/>
</dbReference>
<dbReference type="NCBIfam" id="TIGR00268">
    <property type="entry name" value="ATP-dependent sacrificial sulfur transferase LarE"/>
    <property type="match status" value="1"/>
</dbReference>
<protein>
    <recommendedName>
        <fullName evidence="2">NAD/GMP synthase domain-containing protein</fullName>
    </recommendedName>
</protein>
<evidence type="ECO:0000313" key="3">
    <source>
        <dbReference type="EMBL" id="VIP03860.1"/>
    </source>
</evidence>
<keyword evidence="4" id="KW-1185">Reference proteome</keyword>
<sequence length="287" mass="31209">MISPADISATADRLMAILRSMNRVVVAFSGGVDSAVVAKAAALALGDSAVAITADSPSVPRHEIAEAVALAAMIGIRHECVTTSEFESENYRRNDGSRCYHCKDSLYSEIEAWIGDRVGTVICSGANLDDRGDYRPGLTAAAEHRVRHPLQEAGCDKATVRLLAKHWSLPVWDKPASPCLSSRLAPGLTVTPERTARVEAAEQILRNLGLRECRVRYHEGDLARIEVPMERIATLAEPAIRIGLLAQFQAIGFRFVTLDLEGFRSGSMNGLIALEVKQRYADPTESR</sequence>
<accession>A0A6C2YQE7</accession>
<dbReference type="GO" id="GO:0006163">
    <property type="term" value="P:purine nucleotide metabolic process"/>
    <property type="evidence" value="ECO:0007669"/>
    <property type="project" value="UniProtKB-ARBA"/>
</dbReference>
<reference evidence="3" key="1">
    <citation type="submission" date="2019-04" db="EMBL/GenBank/DDBJ databases">
        <authorList>
            <consortium name="Science for Life Laboratories"/>
        </authorList>
    </citation>
    <scope>NUCLEOTIDE SEQUENCE</scope>
    <source>
        <strain evidence="3">MBLW1</strain>
    </source>
</reference>
<dbReference type="InterPro" id="IPR005232">
    <property type="entry name" value="LarE"/>
</dbReference>
<dbReference type="InterPro" id="IPR052188">
    <property type="entry name" value="Ni-pincer_cofactor_biosynth"/>
</dbReference>
<organism evidence="3">
    <name type="scientific">Tuwongella immobilis</name>
    <dbReference type="NCBI Taxonomy" id="692036"/>
    <lineage>
        <taxon>Bacteria</taxon>
        <taxon>Pseudomonadati</taxon>
        <taxon>Planctomycetota</taxon>
        <taxon>Planctomycetia</taxon>
        <taxon>Gemmatales</taxon>
        <taxon>Gemmataceae</taxon>
        <taxon>Tuwongella</taxon>
    </lineage>
</organism>
<dbReference type="CDD" id="cd01990">
    <property type="entry name" value="LarE-like"/>
    <property type="match status" value="1"/>
</dbReference>
<proteinExistence type="predicted"/>
<dbReference type="EMBL" id="LR586016">
    <property type="protein sequence ID" value="VIP03860.1"/>
    <property type="molecule type" value="Genomic_DNA"/>
</dbReference>
<dbReference type="GO" id="GO:0016783">
    <property type="term" value="F:sulfurtransferase activity"/>
    <property type="evidence" value="ECO:0007669"/>
    <property type="project" value="InterPro"/>
</dbReference>
<dbReference type="Proteomes" id="UP000464378">
    <property type="component" value="Chromosome"/>
</dbReference>
<dbReference type="SUPFAM" id="SSF52402">
    <property type="entry name" value="Adenine nucleotide alpha hydrolases-like"/>
    <property type="match status" value="1"/>
</dbReference>
<evidence type="ECO:0000259" key="2">
    <source>
        <dbReference type="Pfam" id="PF02540"/>
    </source>
</evidence>